<sequence length="140" mass="15672">MNRIFVIVSIAFLAACKANYVEISDDPAVSFYVGKKYVTTHDMEITGINLPPGYGADVDIYRLGRLYSVQHESPEIISRKIFPKGGIFTVDKVYECQNCLGSVKPRYLTVQIFGFDKSVDVPIKISIHEIESGEHVALVR</sequence>
<dbReference type="KEGG" id="maga:Mag101_11870"/>
<protein>
    <recommendedName>
        <fullName evidence="3">Lipoprotein</fullName>
    </recommendedName>
</protein>
<reference evidence="1" key="1">
    <citation type="submission" date="2017-02" db="EMBL/GenBank/DDBJ databases">
        <title>Genome of Microbulbifer agarilyticus GP101.</title>
        <authorList>
            <person name="Jung J."/>
            <person name="Bae S.S."/>
            <person name="Baek K."/>
        </authorList>
    </citation>
    <scope>NUCLEOTIDE SEQUENCE [LARGE SCALE GENOMIC DNA]</scope>
    <source>
        <strain evidence="1">GP101</strain>
    </source>
</reference>
<proteinExistence type="predicted"/>
<evidence type="ECO:0000313" key="2">
    <source>
        <dbReference type="Proteomes" id="UP000188219"/>
    </source>
</evidence>
<dbReference type="PROSITE" id="PS51257">
    <property type="entry name" value="PROKAR_LIPOPROTEIN"/>
    <property type="match status" value="1"/>
</dbReference>
<accession>A0A1Q2M6K8</accession>
<dbReference type="RefSeq" id="WP_077405194.1">
    <property type="nucleotide sequence ID" value="NZ_CP019650.1"/>
</dbReference>
<organism evidence="1 2">
    <name type="scientific">Microbulbifer agarilyticus</name>
    <dbReference type="NCBI Taxonomy" id="260552"/>
    <lineage>
        <taxon>Bacteria</taxon>
        <taxon>Pseudomonadati</taxon>
        <taxon>Pseudomonadota</taxon>
        <taxon>Gammaproteobacteria</taxon>
        <taxon>Cellvibrionales</taxon>
        <taxon>Microbulbiferaceae</taxon>
        <taxon>Microbulbifer</taxon>
    </lineage>
</organism>
<evidence type="ECO:0000313" key="1">
    <source>
        <dbReference type="EMBL" id="AQQ68260.1"/>
    </source>
</evidence>
<gene>
    <name evidence="1" type="ORF">Mag101_11870</name>
</gene>
<dbReference type="EMBL" id="CP019650">
    <property type="protein sequence ID" value="AQQ68260.1"/>
    <property type="molecule type" value="Genomic_DNA"/>
</dbReference>
<dbReference type="Proteomes" id="UP000188219">
    <property type="component" value="Chromosome"/>
</dbReference>
<evidence type="ECO:0008006" key="3">
    <source>
        <dbReference type="Google" id="ProtNLM"/>
    </source>
</evidence>
<dbReference type="AlphaFoldDB" id="A0A1Q2M6K8"/>
<name>A0A1Q2M6K8_9GAMM</name>
<keyword evidence="2" id="KW-1185">Reference proteome</keyword>